<comment type="caution">
    <text evidence="1">The sequence shown here is derived from an EMBL/GenBank/DDBJ whole genome shotgun (WGS) entry which is preliminary data.</text>
</comment>
<dbReference type="AlphaFoldDB" id="A0A9P0K2W3"/>
<reference evidence="1" key="1">
    <citation type="submission" date="2022-03" db="EMBL/GenBank/DDBJ databases">
        <authorList>
            <person name="Sayadi A."/>
        </authorList>
    </citation>
    <scope>NUCLEOTIDE SEQUENCE</scope>
</reference>
<proteinExistence type="predicted"/>
<protein>
    <submittedName>
        <fullName evidence="1">Uncharacterized protein</fullName>
    </submittedName>
</protein>
<sequence length="79" mass="9466">MVRTLRIRIPDPFSSQINNRLRNGSFALREMFSEQMLMMMQMNSFRFHSENFCKFLARSPEICVHNLSKILVVHDFWSP</sequence>
<accession>A0A9P0K2W3</accession>
<dbReference type="Proteomes" id="UP001152888">
    <property type="component" value="Unassembled WGS sequence"/>
</dbReference>
<organism evidence="1 2">
    <name type="scientific">Acanthoscelides obtectus</name>
    <name type="common">Bean weevil</name>
    <name type="synonym">Bruchus obtectus</name>
    <dbReference type="NCBI Taxonomy" id="200917"/>
    <lineage>
        <taxon>Eukaryota</taxon>
        <taxon>Metazoa</taxon>
        <taxon>Ecdysozoa</taxon>
        <taxon>Arthropoda</taxon>
        <taxon>Hexapoda</taxon>
        <taxon>Insecta</taxon>
        <taxon>Pterygota</taxon>
        <taxon>Neoptera</taxon>
        <taxon>Endopterygota</taxon>
        <taxon>Coleoptera</taxon>
        <taxon>Polyphaga</taxon>
        <taxon>Cucujiformia</taxon>
        <taxon>Chrysomeloidea</taxon>
        <taxon>Chrysomelidae</taxon>
        <taxon>Bruchinae</taxon>
        <taxon>Bruchini</taxon>
        <taxon>Acanthoscelides</taxon>
    </lineage>
</organism>
<dbReference type="EMBL" id="CAKOFQ010006714">
    <property type="protein sequence ID" value="CAH1964376.1"/>
    <property type="molecule type" value="Genomic_DNA"/>
</dbReference>
<keyword evidence="2" id="KW-1185">Reference proteome</keyword>
<evidence type="ECO:0000313" key="1">
    <source>
        <dbReference type="EMBL" id="CAH1964376.1"/>
    </source>
</evidence>
<evidence type="ECO:0000313" key="2">
    <source>
        <dbReference type="Proteomes" id="UP001152888"/>
    </source>
</evidence>
<name>A0A9P0K2W3_ACAOB</name>
<gene>
    <name evidence="1" type="ORF">ACAOBT_LOCUS5774</name>
</gene>